<evidence type="ECO:0000313" key="1">
    <source>
        <dbReference type="EMBL" id="CAM9303648.1"/>
    </source>
</evidence>
<organism evidence="1 2">
    <name type="scientific">Rangifer tarandus platyrhynchus</name>
    <name type="common">Svalbard reindeer</name>
    <dbReference type="NCBI Taxonomy" id="3082113"/>
    <lineage>
        <taxon>Eukaryota</taxon>
        <taxon>Metazoa</taxon>
        <taxon>Chordata</taxon>
        <taxon>Craniata</taxon>
        <taxon>Vertebrata</taxon>
        <taxon>Euteleostomi</taxon>
        <taxon>Mammalia</taxon>
        <taxon>Eutheria</taxon>
        <taxon>Laurasiatheria</taxon>
        <taxon>Artiodactyla</taxon>
        <taxon>Ruminantia</taxon>
        <taxon>Pecora</taxon>
        <taxon>Cervidae</taxon>
        <taxon>Odocoileinae</taxon>
        <taxon>Rangifer</taxon>
    </lineage>
</organism>
<accession>A0AC59Y2H8</accession>
<reference evidence="1" key="1">
    <citation type="submission" date="2023-05" db="EMBL/GenBank/DDBJ databases">
        <authorList>
            <consortium name="ELIXIR-Norway"/>
        </authorList>
    </citation>
    <scope>NUCLEOTIDE SEQUENCE</scope>
</reference>
<evidence type="ECO:0000313" key="2">
    <source>
        <dbReference type="Proteomes" id="UP001162501"/>
    </source>
</evidence>
<protein>
    <submittedName>
        <fullName evidence="1">Uncharacterized protein</fullName>
    </submittedName>
</protein>
<dbReference type="EMBL" id="OX596085">
    <property type="protein sequence ID" value="CAM9303648.1"/>
    <property type="molecule type" value="Genomic_DNA"/>
</dbReference>
<name>A0AC59Y2H8_RANTA</name>
<reference evidence="1" key="2">
    <citation type="submission" date="2025-03" db="EMBL/GenBank/DDBJ databases">
        <authorList>
            <consortium name="ELIXIR-Norway"/>
            <consortium name="Elixir Norway"/>
        </authorList>
    </citation>
    <scope>NUCLEOTIDE SEQUENCE</scope>
</reference>
<dbReference type="Proteomes" id="UP001162501">
    <property type="component" value="Chromosome 1"/>
</dbReference>
<proteinExistence type="predicted"/>
<sequence length="70" mass="7869">MKGCQDGWMEGGREGTEGGSKTGWDSRPPSLRARQQEKQGPRRDTTIYTLLYILFLLYIQSVHVGVNAVK</sequence>
<gene>
    <name evidence="1" type="ORF">MRATA1EN22A_LOCUS685</name>
</gene>